<accession>A0A9D9H4H2</accession>
<evidence type="ECO:0000256" key="2">
    <source>
        <dbReference type="SAM" id="SignalP"/>
    </source>
</evidence>
<dbReference type="PANTHER" id="PTHR30570">
    <property type="entry name" value="PERIPLASMIC PHOSPHATE BINDING COMPONENT OF PHOSPHATE ABC TRANSPORTER"/>
    <property type="match status" value="1"/>
</dbReference>
<sequence length="314" mass="34866">MKKLFPLLLIVAVAFAFSCNRQGNKPHNDTPTSGVVIISADETFAPVLDQEINIFEYQYPEASIIPIYTSEVEALNLLVTDSVRMAVATRDLTEEEKNILWHKQLIPRSVHIATDGMALIINKKNTDSLLTVQQLKDIFTGKITSWKQINPKSKIKDFSVVFDDKNSSTVRFTIDSICGGEPLATENLYAQGGNEKVIDYVAETPGAIGIIGASWIGNKSDSTNLSFSERVRVVGLSRESFANPANSYKPYQAYIAQELYPLTRKIYMINTASRMGLVRAFSAFTASHKGQQIILKSGMMPATQYVRIVSIKDE</sequence>
<dbReference type="SUPFAM" id="SSF53850">
    <property type="entry name" value="Periplasmic binding protein-like II"/>
    <property type="match status" value="1"/>
</dbReference>
<comment type="caution">
    <text evidence="4">The sequence shown here is derived from an EMBL/GenBank/DDBJ whole genome shotgun (WGS) entry which is preliminary data.</text>
</comment>
<dbReference type="PROSITE" id="PS51257">
    <property type="entry name" value="PROKAR_LIPOPROTEIN"/>
    <property type="match status" value="1"/>
</dbReference>
<dbReference type="AlphaFoldDB" id="A0A9D9H4H2"/>
<name>A0A9D9H4H2_9BACT</name>
<evidence type="ECO:0000313" key="5">
    <source>
        <dbReference type="Proteomes" id="UP000823636"/>
    </source>
</evidence>
<evidence type="ECO:0000313" key="4">
    <source>
        <dbReference type="EMBL" id="MBO8438950.1"/>
    </source>
</evidence>
<dbReference type="Gene3D" id="3.40.190.10">
    <property type="entry name" value="Periplasmic binding protein-like II"/>
    <property type="match status" value="2"/>
</dbReference>
<feature type="domain" description="PBP" evidence="3">
    <location>
        <begin position="28"/>
        <end position="287"/>
    </location>
</feature>
<evidence type="ECO:0000256" key="1">
    <source>
        <dbReference type="ARBA" id="ARBA00022729"/>
    </source>
</evidence>
<dbReference type="Pfam" id="PF12849">
    <property type="entry name" value="PBP_like_2"/>
    <property type="match status" value="1"/>
</dbReference>
<proteinExistence type="predicted"/>
<feature type="signal peptide" evidence="2">
    <location>
        <begin position="1"/>
        <end position="18"/>
    </location>
</feature>
<dbReference type="Proteomes" id="UP000823636">
    <property type="component" value="Unassembled WGS sequence"/>
</dbReference>
<protein>
    <submittedName>
        <fullName evidence="4">Substrate-binding domain-containing protein</fullName>
    </submittedName>
</protein>
<dbReference type="EMBL" id="JADIMW010000087">
    <property type="protein sequence ID" value="MBO8438950.1"/>
    <property type="molecule type" value="Genomic_DNA"/>
</dbReference>
<keyword evidence="1 2" id="KW-0732">Signal</keyword>
<dbReference type="PANTHER" id="PTHR30570:SF1">
    <property type="entry name" value="PHOSPHATE-BINDING PROTEIN PSTS"/>
    <property type="match status" value="1"/>
</dbReference>
<evidence type="ECO:0000259" key="3">
    <source>
        <dbReference type="Pfam" id="PF12849"/>
    </source>
</evidence>
<gene>
    <name evidence="4" type="ORF">IAC54_08675</name>
</gene>
<feature type="chain" id="PRO_5039249379" evidence="2">
    <location>
        <begin position="19"/>
        <end position="314"/>
    </location>
</feature>
<dbReference type="InterPro" id="IPR050811">
    <property type="entry name" value="Phosphate_ABC_transporter"/>
</dbReference>
<reference evidence="4" key="2">
    <citation type="journal article" date="2021" name="PeerJ">
        <title>Extensive microbial diversity within the chicken gut microbiome revealed by metagenomics and culture.</title>
        <authorList>
            <person name="Gilroy R."/>
            <person name="Ravi A."/>
            <person name="Getino M."/>
            <person name="Pursley I."/>
            <person name="Horton D.L."/>
            <person name="Alikhan N.F."/>
            <person name="Baker D."/>
            <person name="Gharbi K."/>
            <person name="Hall N."/>
            <person name="Watson M."/>
            <person name="Adriaenssens E.M."/>
            <person name="Foster-Nyarko E."/>
            <person name="Jarju S."/>
            <person name="Secka A."/>
            <person name="Antonio M."/>
            <person name="Oren A."/>
            <person name="Chaudhuri R.R."/>
            <person name="La Ragione R."/>
            <person name="Hildebrand F."/>
            <person name="Pallen M.J."/>
        </authorList>
    </citation>
    <scope>NUCLEOTIDE SEQUENCE</scope>
    <source>
        <strain evidence="4">G3-4614</strain>
    </source>
</reference>
<reference evidence="4" key="1">
    <citation type="submission" date="2020-10" db="EMBL/GenBank/DDBJ databases">
        <authorList>
            <person name="Gilroy R."/>
        </authorList>
    </citation>
    <scope>NUCLEOTIDE SEQUENCE</scope>
    <source>
        <strain evidence="4">G3-4614</strain>
    </source>
</reference>
<organism evidence="4 5">
    <name type="scientific">Candidatus Caccoplasma merdipullorum</name>
    <dbReference type="NCBI Taxonomy" id="2840718"/>
    <lineage>
        <taxon>Bacteria</taxon>
        <taxon>Pseudomonadati</taxon>
        <taxon>Bacteroidota</taxon>
        <taxon>Bacteroidia</taxon>
        <taxon>Bacteroidales</taxon>
        <taxon>Bacteroidaceae</taxon>
        <taxon>Bacteroidaceae incertae sedis</taxon>
        <taxon>Candidatus Caccoplasma</taxon>
    </lineage>
</organism>
<dbReference type="InterPro" id="IPR024370">
    <property type="entry name" value="PBP_domain"/>
</dbReference>